<dbReference type="PROSITE" id="PS00134">
    <property type="entry name" value="TRYPSIN_HIS"/>
    <property type="match status" value="1"/>
</dbReference>
<dbReference type="EMBL" id="VFQX01000052">
    <property type="protein sequence ID" value="KAF0974548.1"/>
    <property type="molecule type" value="Genomic_DNA"/>
</dbReference>
<comment type="caution">
    <text evidence="1">The sequence shown here is derived from an EMBL/GenBank/DDBJ whole genome shotgun (WGS) entry which is preliminary data.</text>
</comment>
<proteinExistence type="predicted"/>
<dbReference type="GeneID" id="68113798"/>
<protein>
    <recommendedName>
        <fullName evidence="3">Peptidase S1 domain-containing protein</fullName>
    </recommendedName>
</protein>
<dbReference type="SUPFAM" id="SSF50494">
    <property type="entry name" value="Trypsin-like serine proteases"/>
    <property type="match status" value="1"/>
</dbReference>
<reference evidence="1 2" key="1">
    <citation type="journal article" date="2019" name="Sci. Rep.">
        <title>Nanopore sequencing improves the draft genome of the human pathogenic amoeba Naegleria fowleri.</title>
        <authorList>
            <person name="Liechti N."/>
            <person name="Schurch N."/>
            <person name="Bruggmann R."/>
            <person name="Wittwer M."/>
        </authorList>
    </citation>
    <scope>NUCLEOTIDE SEQUENCE [LARGE SCALE GENOMIC DNA]</scope>
    <source>
        <strain evidence="1 2">ATCC 30894</strain>
    </source>
</reference>
<dbReference type="InterPro" id="IPR009003">
    <property type="entry name" value="Peptidase_S1_PA"/>
</dbReference>
<accession>A0A6A5BK91</accession>
<dbReference type="GO" id="GO:0004252">
    <property type="term" value="F:serine-type endopeptidase activity"/>
    <property type="evidence" value="ECO:0007669"/>
    <property type="project" value="InterPro"/>
</dbReference>
<dbReference type="RefSeq" id="XP_044559261.1">
    <property type="nucleotide sequence ID" value="XM_044710231.1"/>
</dbReference>
<evidence type="ECO:0008006" key="3">
    <source>
        <dbReference type="Google" id="ProtNLM"/>
    </source>
</evidence>
<dbReference type="OMA" id="ECEIVEF"/>
<dbReference type="VEuPathDB" id="AmoebaDB:NF0058480"/>
<dbReference type="VEuPathDB" id="AmoebaDB:NfTy_088860"/>
<name>A0A6A5BK91_NAEFO</name>
<dbReference type="Proteomes" id="UP000444721">
    <property type="component" value="Unassembled WGS sequence"/>
</dbReference>
<dbReference type="OrthoDB" id="10260107at2759"/>
<dbReference type="AlphaFoldDB" id="A0A6A5BK91"/>
<dbReference type="VEuPathDB" id="AmoebaDB:FDP41_006580"/>
<sequence>MKKLLDLTFVRARSVFSSRKNHHHHQGLFDFKLFQNGVTLGNNRFDFNHSSKDDFLNKSKFKRNITILLIAGVGISLMIDAWRNPSIAEFHAEENYAPNHLAFTSQSLDFKKTSNGMCLSEDLVSSSLLKEITTYLVFHVKSLPIGAVTNSGRISGGTCFVVSPIVAVGNNRDIYLVTAAHCVITPYGDVKRVGLIPKYLEKQINNHSLTNSTKMQKELIECEIVEFHYDGENDIDYAILKCNADEFIRKNRYDIREIPEKYFIPKEHRSERMGTNISSQNISNICKSSPYYFDTIVIGYPSRYKQFMDARTRNDPSLSLELINQLMMTNEKSPIISLGNIIGHQFINNNTLIRYFSNTINKGFSGGPVIDLRELHNTRNGIPFSGIVSLFDEKGFGAFCVENHQFMNAYFRHIAPYTTK</sequence>
<evidence type="ECO:0000313" key="2">
    <source>
        <dbReference type="Proteomes" id="UP000444721"/>
    </source>
</evidence>
<organism evidence="1 2">
    <name type="scientific">Naegleria fowleri</name>
    <name type="common">Brain eating amoeba</name>
    <dbReference type="NCBI Taxonomy" id="5763"/>
    <lineage>
        <taxon>Eukaryota</taxon>
        <taxon>Discoba</taxon>
        <taxon>Heterolobosea</taxon>
        <taxon>Tetramitia</taxon>
        <taxon>Eutetramitia</taxon>
        <taxon>Vahlkampfiidae</taxon>
        <taxon>Naegleria</taxon>
    </lineage>
</organism>
<evidence type="ECO:0000313" key="1">
    <source>
        <dbReference type="EMBL" id="KAF0974548.1"/>
    </source>
</evidence>
<dbReference type="GO" id="GO:0006508">
    <property type="term" value="P:proteolysis"/>
    <property type="evidence" value="ECO:0007669"/>
    <property type="project" value="InterPro"/>
</dbReference>
<keyword evidence="2" id="KW-1185">Reference proteome</keyword>
<gene>
    <name evidence="1" type="ORF">FDP41_006580</name>
</gene>
<dbReference type="InterPro" id="IPR018114">
    <property type="entry name" value="TRYPSIN_HIS"/>
</dbReference>